<gene>
    <name evidence="9" type="ORF">ACFSTF_04070</name>
</gene>
<protein>
    <submittedName>
        <fullName evidence="9">ABC transporter permease</fullName>
    </submittedName>
</protein>
<evidence type="ECO:0000256" key="6">
    <source>
        <dbReference type="ARBA" id="ARBA00023136"/>
    </source>
</evidence>
<evidence type="ECO:0000256" key="2">
    <source>
        <dbReference type="ARBA" id="ARBA00022448"/>
    </source>
</evidence>
<dbReference type="RefSeq" id="WP_141191787.1">
    <property type="nucleotide sequence ID" value="NZ_JBHUMR010000007.1"/>
</dbReference>
<evidence type="ECO:0000256" key="1">
    <source>
        <dbReference type="ARBA" id="ARBA00004651"/>
    </source>
</evidence>
<accession>A0ABW5PNQ9</accession>
<feature type="transmembrane region" description="Helical" evidence="7">
    <location>
        <begin position="195"/>
        <end position="222"/>
    </location>
</feature>
<evidence type="ECO:0000313" key="9">
    <source>
        <dbReference type="EMBL" id="MFD2616493.1"/>
    </source>
</evidence>
<comment type="similarity">
    <text evidence="7">Belongs to the binding-protein-dependent transport system permease family.</text>
</comment>
<keyword evidence="6 7" id="KW-0472">Membrane</keyword>
<feature type="transmembrane region" description="Helical" evidence="7">
    <location>
        <begin position="152"/>
        <end position="174"/>
    </location>
</feature>
<keyword evidence="10" id="KW-1185">Reference proteome</keyword>
<dbReference type="CDD" id="cd06261">
    <property type="entry name" value="TM_PBP2"/>
    <property type="match status" value="1"/>
</dbReference>
<dbReference type="EMBL" id="JBHUMR010000007">
    <property type="protein sequence ID" value="MFD2616493.1"/>
    <property type="molecule type" value="Genomic_DNA"/>
</dbReference>
<dbReference type="SUPFAM" id="SSF161098">
    <property type="entry name" value="MetI-like"/>
    <property type="match status" value="1"/>
</dbReference>
<evidence type="ECO:0000256" key="4">
    <source>
        <dbReference type="ARBA" id="ARBA00022692"/>
    </source>
</evidence>
<dbReference type="InterPro" id="IPR035906">
    <property type="entry name" value="MetI-like_sf"/>
</dbReference>
<evidence type="ECO:0000313" key="10">
    <source>
        <dbReference type="Proteomes" id="UP001597458"/>
    </source>
</evidence>
<feature type="transmembrane region" description="Helical" evidence="7">
    <location>
        <begin position="90"/>
        <end position="115"/>
    </location>
</feature>
<feature type="transmembrane region" description="Helical" evidence="7">
    <location>
        <begin position="242"/>
        <end position="261"/>
    </location>
</feature>
<keyword evidence="4 7" id="KW-0812">Transmembrane</keyword>
<comment type="subcellular location">
    <subcellularLocation>
        <location evidence="1 7">Cell membrane</location>
        <topology evidence="1 7">Multi-pass membrane protein</topology>
    </subcellularLocation>
</comment>
<dbReference type="PANTHER" id="PTHR30151">
    <property type="entry name" value="ALKANE SULFONATE ABC TRANSPORTER-RELATED, MEMBRANE SUBUNIT"/>
    <property type="match status" value="1"/>
</dbReference>
<proteinExistence type="inferred from homology"/>
<evidence type="ECO:0000256" key="5">
    <source>
        <dbReference type="ARBA" id="ARBA00022989"/>
    </source>
</evidence>
<comment type="caution">
    <text evidence="9">The sequence shown here is derived from an EMBL/GenBank/DDBJ whole genome shotgun (WGS) entry which is preliminary data.</text>
</comment>
<dbReference type="InterPro" id="IPR000515">
    <property type="entry name" value="MetI-like"/>
</dbReference>
<dbReference type="PANTHER" id="PTHR30151:SF38">
    <property type="entry name" value="ALIPHATIC SULFONATES TRANSPORT PERMEASE PROTEIN SSUC-RELATED"/>
    <property type="match status" value="1"/>
</dbReference>
<dbReference type="Proteomes" id="UP001597458">
    <property type="component" value="Unassembled WGS sequence"/>
</dbReference>
<sequence>MDKGEAAASVVLQPDLVKDHVKVSFKMKKKRNSRFIAGLILPVIVVVLWQTVCSLGWVTKIILPSPVAIILAAKELIASGVLFTHLKVSLIRAIFGFIIGGGLGLALGALVGLSSRSEKLLDPSLQMLRTIPHLAISPLFILWFGIGEESKVLLIALGAFFPLYVNTFLGIRRVDAKLFAVSRVLEFSKFKQLKLLIIPAALPNILLGLRLSLGAAWLSLVVAELMGSTEGIGYMMLDARQFSNTDVVFVGIIIFAIVGKLTDSLVKLIEKHNLKWQDTYKG</sequence>
<evidence type="ECO:0000256" key="3">
    <source>
        <dbReference type="ARBA" id="ARBA00022475"/>
    </source>
</evidence>
<organism evidence="9 10">
    <name type="scientific">Terrilactibacillus laevilacticus</name>
    <dbReference type="NCBI Taxonomy" id="1380157"/>
    <lineage>
        <taxon>Bacteria</taxon>
        <taxon>Bacillati</taxon>
        <taxon>Bacillota</taxon>
        <taxon>Bacilli</taxon>
        <taxon>Bacillales</taxon>
        <taxon>Bacillaceae</taxon>
        <taxon>Terrilactibacillus</taxon>
    </lineage>
</organism>
<feature type="domain" description="ABC transmembrane type-1" evidence="8">
    <location>
        <begin position="86"/>
        <end position="266"/>
    </location>
</feature>
<dbReference type="PROSITE" id="PS50928">
    <property type="entry name" value="ABC_TM1"/>
    <property type="match status" value="1"/>
</dbReference>
<feature type="transmembrane region" description="Helical" evidence="7">
    <location>
        <begin position="35"/>
        <end position="58"/>
    </location>
</feature>
<keyword evidence="2 7" id="KW-0813">Transport</keyword>
<evidence type="ECO:0000259" key="8">
    <source>
        <dbReference type="PROSITE" id="PS50928"/>
    </source>
</evidence>
<name>A0ABW5PNQ9_9BACI</name>
<keyword evidence="3" id="KW-1003">Cell membrane</keyword>
<keyword evidence="5 7" id="KW-1133">Transmembrane helix</keyword>
<evidence type="ECO:0000256" key="7">
    <source>
        <dbReference type="RuleBase" id="RU363032"/>
    </source>
</evidence>
<dbReference type="Gene3D" id="1.10.3720.10">
    <property type="entry name" value="MetI-like"/>
    <property type="match status" value="1"/>
</dbReference>
<reference evidence="10" key="1">
    <citation type="journal article" date="2019" name="Int. J. Syst. Evol. Microbiol.">
        <title>The Global Catalogue of Microorganisms (GCM) 10K type strain sequencing project: providing services to taxonomists for standard genome sequencing and annotation.</title>
        <authorList>
            <consortium name="The Broad Institute Genomics Platform"/>
            <consortium name="The Broad Institute Genome Sequencing Center for Infectious Disease"/>
            <person name="Wu L."/>
            <person name="Ma J."/>
        </authorList>
    </citation>
    <scope>NUCLEOTIDE SEQUENCE [LARGE SCALE GENOMIC DNA]</scope>
    <source>
        <strain evidence="10">TISTR 2241</strain>
    </source>
</reference>
<dbReference type="Pfam" id="PF00528">
    <property type="entry name" value="BPD_transp_1"/>
    <property type="match status" value="1"/>
</dbReference>